<dbReference type="PANTHER" id="PTHR12526:SF627">
    <property type="entry name" value="D-RHAMNOSYLTRANSFERASE WBPZ"/>
    <property type="match status" value="1"/>
</dbReference>
<feature type="domain" description="Glycosyl transferase family 1" evidence="4">
    <location>
        <begin position="192"/>
        <end position="353"/>
    </location>
</feature>
<dbReference type="Pfam" id="PF00534">
    <property type="entry name" value="Glycos_transf_1"/>
    <property type="match status" value="1"/>
</dbReference>
<keyword evidence="6" id="KW-1185">Reference proteome</keyword>
<dbReference type="EMBL" id="BAAAMJ010000003">
    <property type="protein sequence ID" value="GAA1896196.1"/>
    <property type="molecule type" value="Genomic_DNA"/>
</dbReference>
<evidence type="ECO:0000313" key="5">
    <source>
        <dbReference type="EMBL" id="GAA1896196.1"/>
    </source>
</evidence>
<dbReference type="Gene3D" id="3.40.50.2000">
    <property type="entry name" value="Glycogen Phosphorylase B"/>
    <property type="match status" value="2"/>
</dbReference>
<evidence type="ECO:0000256" key="3">
    <source>
        <dbReference type="SAM" id="MobiDB-lite"/>
    </source>
</evidence>
<gene>
    <name evidence="5" type="ORF">GCM10009716_02790</name>
</gene>
<dbReference type="SUPFAM" id="SSF53756">
    <property type="entry name" value="UDP-Glycosyltransferase/glycogen phosphorylase"/>
    <property type="match status" value="1"/>
</dbReference>
<feature type="compositionally biased region" description="Low complexity" evidence="3">
    <location>
        <begin position="417"/>
        <end position="433"/>
    </location>
</feature>
<name>A0ABN2NRT3_9ACTN</name>
<accession>A0ABN2NRT3</accession>
<evidence type="ECO:0000313" key="6">
    <source>
        <dbReference type="Proteomes" id="UP001501303"/>
    </source>
</evidence>
<dbReference type="PANTHER" id="PTHR12526">
    <property type="entry name" value="GLYCOSYLTRANSFERASE"/>
    <property type="match status" value="1"/>
</dbReference>
<organism evidence="5 6">
    <name type="scientific">Streptomyces sodiiphilus</name>
    <dbReference type="NCBI Taxonomy" id="226217"/>
    <lineage>
        <taxon>Bacteria</taxon>
        <taxon>Bacillati</taxon>
        <taxon>Actinomycetota</taxon>
        <taxon>Actinomycetes</taxon>
        <taxon>Kitasatosporales</taxon>
        <taxon>Streptomycetaceae</taxon>
        <taxon>Streptomyces</taxon>
    </lineage>
</organism>
<dbReference type="CDD" id="cd03820">
    <property type="entry name" value="GT4_AmsD-like"/>
    <property type="match status" value="1"/>
</dbReference>
<dbReference type="Proteomes" id="UP001501303">
    <property type="component" value="Unassembled WGS sequence"/>
</dbReference>
<proteinExistence type="predicted"/>
<feature type="compositionally biased region" description="Basic and acidic residues" evidence="3">
    <location>
        <begin position="388"/>
        <end position="402"/>
    </location>
</feature>
<evidence type="ECO:0000256" key="2">
    <source>
        <dbReference type="ARBA" id="ARBA00022679"/>
    </source>
</evidence>
<comment type="caution">
    <text evidence="5">The sequence shown here is derived from an EMBL/GenBank/DDBJ whole genome shotgun (WGS) entry which is preliminary data.</text>
</comment>
<protein>
    <recommendedName>
        <fullName evidence="1">D-inositol 3-phosphate glycosyltransferase</fullName>
    </recommendedName>
</protein>
<evidence type="ECO:0000256" key="1">
    <source>
        <dbReference type="ARBA" id="ARBA00021292"/>
    </source>
</evidence>
<dbReference type="InterPro" id="IPR001296">
    <property type="entry name" value="Glyco_trans_1"/>
</dbReference>
<reference evidence="5 6" key="1">
    <citation type="journal article" date="2019" name="Int. J. Syst. Evol. Microbiol.">
        <title>The Global Catalogue of Microorganisms (GCM) 10K type strain sequencing project: providing services to taxonomists for standard genome sequencing and annotation.</title>
        <authorList>
            <consortium name="The Broad Institute Genomics Platform"/>
            <consortium name="The Broad Institute Genome Sequencing Center for Infectious Disease"/>
            <person name="Wu L."/>
            <person name="Ma J."/>
        </authorList>
    </citation>
    <scope>NUCLEOTIDE SEQUENCE [LARGE SCALE GENOMIC DNA]</scope>
    <source>
        <strain evidence="5 6">JCM 13581</strain>
    </source>
</reference>
<keyword evidence="2" id="KW-0808">Transferase</keyword>
<sequence length="708" mass="75363">MYGIGGTVRATANLAAGLVALPEVEDVEIVSVHRKRDLPQIGLDPRVRLVPLIDARRRGWRYRNPLGALPSRMFHDPGPANSPLPPSLLADRRVAAYLRRTRADVVIATRPLLVGHLAAHGRGRGYLRIGQEHRTLDSHNPELRRECLAAAGQLDAYLTVSEADAEQWRAGLPPGSRARVLCVPNSVPAPEVTPSRGDSRTVVAAGRFIPIKRYDRLIDAFARVAAERPGWQLRIYGRGRKEGRLRRRINELGLHDRVRLMGAVSPIETEWAKGAVAAVSSDGESFGLTIVEAMRCGVPVVSTDCPYGPGEIITHGHDGLLVPLEGGSDAFAEALISLIDDPRRRREMGRAGLKSGAAYDPERIAARYTELVRELAARPLPGAAEPGSGERPDSGRRSDGGKRPRRRPWRPRPAAPAPVSAPAGGSDGGPVPARCEIAEDGALTVSFAPDALPAGELDLVLARRGGSPGGRVRLPLPRGTAGDGRRVTAALPRTAGALPEGRWDCLLAPRGSDGSGRPVVAELVQTAALLSLPPAVDGDGVAGWIPYTTADGRLAVRSWLRPAHAEVEEVVTGEESVTVSAVLFRPPGGEAGAGEAVGGEARVTASGTGLRVPVRALPGGRFEFTLGYREALEHRAGGPQVWELALSTEPGARPVPLGRITGDIPDRRRTDRYPAAVLPHPEWGPTRLRPVFTVHNALALAATDVPPS</sequence>
<feature type="region of interest" description="Disordered" evidence="3">
    <location>
        <begin position="379"/>
        <end position="434"/>
    </location>
</feature>
<evidence type="ECO:0000259" key="4">
    <source>
        <dbReference type="Pfam" id="PF00534"/>
    </source>
</evidence>